<dbReference type="Proteomes" id="UP001212411">
    <property type="component" value="Chromosome 3"/>
</dbReference>
<dbReference type="InterPro" id="IPR036265">
    <property type="entry name" value="HIT-like_sf"/>
</dbReference>
<dbReference type="KEGG" id="som:SOMG_04898"/>
<reference evidence="2 3" key="1">
    <citation type="journal article" date="2023" name="G3 (Bethesda)">
        <title>A high-quality reference genome for the fission yeast Schizosaccharomyces osmophilus.</title>
        <authorList>
            <person name="Jia G.S."/>
            <person name="Zhang W.C."/>
            <person name="Liang Y."/>
            <person name="Liu X.H."/>
            <person name="Rhind N."/>
            <person name="Pidoux A."/>
            <person name="Brysch-Herzberg M."/>
            <person name="Du L.L."/>
        </authorList>
    </citation>
    <scope>NUCLEOTIDE SEQUENCE [LARGE SCALE GENOMIC DNA]</scope>
    <source>
        <strain evidence="2 3">CBS 15793</strain>
    </source>
</reference>
<protein>
    <submittedName>
        <fullName evidence="2">Aprataxin Hnt3</fullName>
    </submittedName>
</protein>
<dbReference type="RefSeq" id="XP_056039148.1">
    <property type="nucleotide sequence ID" value="XM_056183674.1"/>
</dbReference>
<organism evidence="2 3">
    <name type="scientific">Schizosaccharomyces osmophilus</name>
    <dbReference type="NCBI Taxonomy" id="2545709"/>
    <lineage>
        <taxon>Eukaryota</taxon>
        <taxon>Fungi</taxon>
        <taxon>Dikarya</taxon>
        <taxon>Ascomycota</taxon>
        <taxon>Taphrinomycotina</taxon>
        <taxon>Schizosaccharomycetes</taxon>
        <taxon>Schizosaccharomycetales</taxon>
        <taxon>Schizosaccharomycetaceae</taxon>
        <taxon>Schizosaccharomyces</taxon>
    </lineage>
</organism>
<dbReference type="EMBL" id="CP115613">
    <property type="protein sequence ID" value="WBW74905.1"/>
    <property type="molecule type" value="Genomic_DNA"/>
</dbReference>
<sequence>MSNSADAFKLLMETQNKSTPLVKRKPQRLSFRDNLRAYIEHPQAHNNVLYYDEDFVFIRDKYPKSKMHLLLMPRDPSVTLVHPLEILGKHRPLVDKLNFMVFQKLPDLIMKEARNSLFPDSDLSSRVPSKSLWDFIKLGFHAGPSMNNLHLHVMTRDHVSPSIKHNAHYISFNSPFFVNIDTPVSQLPVRGSLSYLFQQDVCCYRCDESFGRQFSKLKGHLSEELESWLQETLEREALHT</sequence>
<accession>A0AAE9WFF9</accession>
<evidence type="ECO:0000313" key="2">
    <source>
        <dbReference type="EMBL" id="WBW74905.1"/>
    </source>
</evidence>
<keyword evidence="3" id="KW-1185">Reference proteome</keyword>
<evidence type="ECO:0000313" key="3">
    <source>
        <dbReference type="Proteomes" id="UP001212411"/>
    </source>
</evidence>
<name>A0AAE9WFF9_9SCHI</name>
<dbReference type="GO" id="GO:0003725">
    <property type="term" value="F:double-stranded RNA binding"/>
    <property type="evidence" value="ECO:0007669"/>
    <property type="project" value="TreeGrafter"/>
</dbReference>
<dbReference type="GO" id="GO:0030983">
    <property type="term" value="F:mismatched DNA binding"/>
    <property type="evidence" value="ECO:0007669"/>
    <property type="project" value="TreeGrafter"/>
</dbReference>
<dbReference type="AlphaFoldDB" id="A0AAE9WFF9"/>
<dbReference type="PANTHER" id="PTHR12486">
    <property type="entry name" value="APRATAXIN-RELATED"/>
    <property type="match status" value="1"/>
</dbReference>
<dbReference type="GO" id="GO:0000012">
    <property type="term" value="P:single strand break repair"/>
    <property type="evidence" value="ECO:0007669"/>
    <property type="project" value="TreeGrafter"/>
</dbReference>
<dbReference type="GO" id="GO:0003697">
    <property type="term" value="F:single-stranded DNA binding"/>
    <property type="evidence" value="ECO:0007669"/>
    <property type="project" value="TreeGrafter"/>
</dbReference>
<evidence type="ECO:0000259" key="1">
    <source>
        <dbReference type="Pfam" id="PF16278"/>
    </source>
</evidence>
<dbReference type="SUPFAM" id="SSF54197">
    <property type="entry name" value="HIT-like"/>
    <property type="match status" value="1"/>
</dbReference>
<dbReference type="Pfam" id="PF11969">
    <property type="entry name" value="DcpS_C"/>
    <property type="match status" value="1"/>
</dbReference>
<feature type="domain" description="Aprataxin C2HE/C2H2/C2HC zinc finger" evidence="1">
    <location>
        <begin position="173"/>
        <end position="226"/>
    </location>
</feature>
<dbReference type="Pfam" id="PF16278">
    <property type="entry name" value="zf-C2HE"/>
    <property type="match status" value="1"/>
</dbReference>
<dbReference type="GO" id="GO:0005634">
    <property type="term" value="C:nucleus"/>
    <property type="evidence" value="ECO:0007669"/>
    <property type="project" value="TreeGrafter"/>
</dbReference>
<proteinExistence type="predicted"/>
<gene>
    <name evidence="2" type="primary">hnt3</name>
    <name evidence="2" type="ORF">SOMG_04898</name>
</gene>
<dbReference type="GO" id="GO:1990165">
    <property type="term" value="F:single-strand break-containing DNA binding"/>
    <property type="evidence" value="ECO:0007669"/>
    <property type="project" value="TreeGrafter"/>
</dbReference>
<dbReference type="Gene3D" id="3.30.428.10">
    <property type="entry name" value="HIT-like"/>
    <property type="match status" value="1"/>
</dbReference>
<dbReference type="GO" id="GO:0033699">
    <property type="term" value="F:DNA 5'-adenosine monophosphate hydrolase activity"/>
    <property type="evidence" value="ECO:0007669"/>
    <property type="project" value="TreeGrafter"/>
</dbReference>
<dbReference type="GeneID" id="80878363"/>
<dbReference type="PANTHER" id="PTHR12486:SF4">
    <property type="entry name" value="APRATAXIN"/>
    <property type="match status" value="1"/>
</dbReference>
<dbReference type="InterPro" id="IPR032566">
    <property type="entry name" value="Znf-C2HE"/>
</dbReference>